<proteinExistence type="predicted"/>
<dbReference type="EMBL" id="BAABME010010953">
    <property type="protein sequence ID" value="GAA0183012.1"/>
    <property type="molecule type" value="Genomic_DNA"/>
</dbReference>
<dbReference type="AlphaFoldDB" id="A0AAV3RRG9"/>
<dbReference type="InterPro" id="IPR043502">
    <property type="entry name" value="DNA/RNA_pol_sf"/>
</dbReference>
<sequence>MNPLKCAFGVSSGKFLGFIVRRQGIEIEKSKIDAIANMPEPRNIHELKSLRGKLAYLRRFISNLAGTCQPFNRLMKKGTFFIGMKHAVMLS</sequence>
<organism evidence="1 2">
    <name type="scientific">Lithospermum erythrorhizon</name>
    <name type="common">Purple gromwell</name>
    <name type="synonym">Lithospermum officinale var. erythrorhizon</name>
    <dbReference type="NCBI Taxonomy" id="34254"/>
    <lineage>
        <taxon>Eukaryota</taxon>
        <taxon>Viridiplantae</taxon>
        <taxon>Streptophyta</taxon>
        <taxon>Embryophyta</taxon>
        <taxon>Tracheophyta</taxon>
        <taxon>Spermatophyta</taxon>
        <taxon>Magnoliopsida</taxon>
        <taxon>eudicotyledons</taxon>
        <taxon>Gunneridae</taxon>
        <taxon>Pentapetalae</taxon>
        <taxon>asterids</taxon>
        <taxon>lamiids</taxon>
        <taxon>Boraginales</taxon>
        <taxon>Boraginaceae</taxon>
        <taxon>Boraginoideae</taxon>
        <taxon>Lithospermeae</taxon>
        <taxon>Lithospermum</taxon>
    </lineage>
</organism>
<reference evidence="1 2" key="1">
    <citation type="submission" date="2024-01" db="EMBL/GenBank/DDBJ databases">
        <title>The complete chloroplast genome sequence of Lithospermum erythrorhizon: insights into the phylogenetic relationship among Boraginaceae species and the maternal lineages of purple gromwells.</title>
        <authorList>
            <person name="Okada T."/>
            <person name="Watanabe K."/>
        </authorList>
    </citation>
    <scope>NUCLEOTIDE SEQUENCE [LARGE SCALE GENOMIC DNA]</scope>
</reference>
<dbReference type="Gene3D" id="3.30.70.270">
    <property type="match status" value="1"/>
</dbReference>
<gene>
    <name evidence="1" type="ORF">LIER_30503</name>
</gene>
<comment type="caution">
    <text evidence="1">The sequence shown here is derived from an EMBL/GenBank/DDBJ whole genome shotgun (WGS) entry which is preliminary data.</text>
</comment>
<dbReference type="PANTHER" id="PTHR37984:SF5">
    <property type="entry name" value="PROTEIN NYNRIN-LIKE"/>
    <property type="match status" value="1"/>
</dbReference>
<dbReference type="Proteomes" id="UP001454036">
    <property type="component" value="Unassembled WGS sequence"/>
</dbReference>
<dbReference type="InterPro" id="IPR043128">
    <property type="entry name" value="Rev_trsase/Diguanyl_cyclase"/>
</dbReference>
<protein>
    <recommendedName>
        <fullName evidence="3">Reverse transcriptase</fullName>
    </recommendedName>
</protein>
<dbReference type="SUPFAM" id="SSF56672">
    <property type="entry name" value="DNA/RNA polymerases"/>
    <property type="match status" value="1"/>
</dbReference>
<evidence type="ECO:0000313" key="1">
    <source>
        <dbReference type="EMBL" id="GAA0183012.1"/>
    </source>
</evidence>
<accession>A0AAV3RRG9</accession>
<evidence type="ECO:0000313" key="2">
    <source>
        <dbReference type="Proteomes" id="UP001454036"/>
    </source>
</evidence>
<evidence type="ECO:0008006" key="3">
    <source>
        <dbReference type="Google" id="ProtNLM"/>
    </source>
</evidence>
<name>A0AAV3RRG9_LITER</name>
<dbReference type="PANTHER" id="PTHR37984">
    <property type="entry name" value="PROTEIN CBG26694"/>
    <property type="match status" value="1"/>
</dbReference>
<keyword evidence="2" id="KW-1185">Reference proteome</keyword>
<dbReference type="InterPro" id="IPR050951">
    <property type="entry name" value="Retrovirus_Pol_polyprotein"/>
</dbReference>